<keyword evidence="5" id="KW-1185">Reference proteome</keyword>
<dbReference type="Proteomes" id="UP000658127">
    <property type="component" value="Unassembled WGS sequence"/>
</dbReference>
<sequence>MQFEDRRDAGRRLAARLRTRYDGDVVVVGLHGGGVAVAYEIACDIGAPLEVVVVRTLRVPHQPVHAFGALSEDGTTVIDNREVTRARLTRHEMAQVQRDARHEIDRSSVFLRQIQPRVPLGGRTVVVVADGSATAAAMRAACRDARARGARWVVVALPVAPRSVVAEVSGDADDTICLAPTSSYAAAARSYRRFDQVSDADVAELLRRAAGRSSNPAHFAQTPPPWDEMVRIPAGDAMLNGHLAVPEHPIGIVLFAHGSGSSRHSARNRFVAEVLNRAGVGTLLLDLLTPDEEGDRARVFDIALLSRRLVAATSWLAGLGPISELPIGYFGASTGAAAALRAAADLRTQVAAVVSRGGRPDLTGSRLAEVVAPTLLIVGGADSAVLALNREALQAMSCDVELTVVPGATHLFAEPGALERVAELARDWFVERLSMTMPARPDDSNGEHRTRF</sequence>
<comment type="caution">
    <text evidence="4">The sequence shown here is derived from an EMBL/GenBank/DDBJ whole genome shotgun (WGS) entry which is preliminary data.</text>
</comment>
<proteinExistence type="inferred from homology"/>
<name>A0ABQ2KUL2_9NOCA</name>
<evidence type="ECO:0000259" key="3">
    <source>
        <dbReference type="Pfam" id="PF01738"/>
    </source>
</evidence>
<organism evidence="4 5">
    <name type="scientific">Nocardia rhizosphaerihabitans</name>
    <dbReference type="NCBI Taxonomy" id="1691570"/>
    <lineage>
        <taxon>Bacteria</taxon>
        <taxon>Bacillati</taxon>
        <taxon>Actinomycetota</taxon>
        <taxon>Actinomycetes</taxon>
        <taxon>Mycobacteriales</taxon>
        <taxon>Nocardiaceae</taxon>
        <taxon>Nocardia</taxon>
    </lineage>
</organism>
<dbReference type="InterPro" id="IPR029057">
    <property type="entry name" value="PRTase-like"/>
</dbReference>
<dbReference type="Gene3D" id="3.30.1310.20">
    <property type="entry name" value="PRTase-like"/>
    <property type="match status" value="1"/>
</dbReference>
<evidence type="ECO:0000313" key="4">
    <source>
        <dbReference type="EMBL" id="GGN93811.1"/>
    </source>
</evidence>
<evidence type="ECO:0000256" key="1">
    <source>
        <dbReference type="ARBA" id="ARBA00008645"/>
    </source>
</evidence>
<dbReference type="InterPro" id="IPR002925">
    <property type="entry name" value="Dienelactn_hydro"/>
</dbReference>
<dbReference type="RefSeq" id="WP_189033473.1">
    <property type="nucleotide sequence ID" value="NZ_BMNE01000007.1"/>
</dbReference>
<keyword evidence="2" id="KW-0378">Hydrolase</keyword>
<evidence type="ECO:0000256" key="2">
    <source>
        <dbReference type="ARBA" id="ARBA00022801"/>
    </source>
</evidence>
<reference evidence="5" key="1">
    <citation type="journal article" date="2019" name="Int. J. Syst. Evol. Microbiol.">
        <title>The Global Catalogue of Microorganisms (GCM) 10K type strain sequencing project: providing services to taxonomists for standard genome sequencing and annotation.</title>
        <authorList>
            <consortium name="The Broad Institute Genomics Platform"/>
            <consortium name="The Broad Institute Genome Sequencing Center for Infectious Disease"/>
            <person name="Wu L."/>
            <person name="Ma J."/>
        </authorList>
    </citation>
    <scope>NUCLEOTIDE SEQUENCE [LARGE SCALE GENOMIC DNA]</scope>
    <source>
        <strain evidence="5">CGMCC 4.7329</strain>
    </source>
</reference>
<dbReference type="InterPro" id="IPR029058">
    <property type="entry name" value="AB_hydrolase_fold"/>
</dbReference>
<dbReference type="SUPFAM" id="SSF53474">
    <property type="entry name" value="alpha/beta-Hydrolases"/>
    <property type="match status" value="1"/>
</dbReference>
<dbReference type="EMBL" id="BMNE01000007">
    <property type="protein sequence ID" value="GGN93811.1"/>
    <property type="molecule type" value="Genomic_DNA"/>
</dbReference>
<dbReference type="Pfam" id="PF01738">
    <property type="entry name" value="DLH"/>
    <property type="match status" value="1"/>
</dbReference>
<dbReference type="PANTHER" id="PTHR22946:SF9">
    <property type="entry name" value="POLYKETIDE TRANSFERASE AF380"/>
    <property type="match status" value="1"/>
</dbReference>
<dbReference type="InterPro" id="IPR050261">
    <property type="entry name" value="FrsA_esterase"/>
</dbReference>
<accession>A0ABQ2KUL2</accession>
<dbReference type="SUPFAM" id="SSF53271">
    <property type="entry name" value="PRTase-like"/>
    <property type="match status" value="1"/>
</dbReference>
<comment type="similarity">
    <text evidence="1">Belongs to the AB hydrolase superfamily.</text>
</comment>
<dbReference type="PANTHER" id="PTHR22946">
    <property type="entry name" value="DIENELACTONE HYDROLASE DOMAIN-CONTAINING PROTEIN-RELATED"/>
    <property type="match status" value="1"/>
</dbReference>
<evidence type="ECO:0000313" key="5">
    <source>
        <dbReference type="Proteomes" id="UP000658127"/>
    </source>
</evidence>
<dbReference type="Gene3D" id="3.40.50.1820">
    <property type="entry name" value="alpha/beta hydrolase"/>
    <property type="match status" value="1"/>
</dbReference>
<dbReference type="Gene3D" id="3.40.50.2020">
    <property type="match status" value="1"/>
</dbReference>
<protein>
    <recommendedName>
        <fullName evidence="3">Dienelactone hydrolase domain-containing protein</fullName>
    </recommendedName>
</protein>
<feature type="domain" description="Dienelactone hydrolase" evidence="3">
    <location>
        <begin position="307"/>
        <end position="418"/>
    </location>
</feature>
<gene>
    <name evidence="4" type="ORF">GCM10011610_56130</name>
</gene>